<dbReference type="InterPro" id="IPR034964">
    <property type="entry name" value="LS"/>
</dbReference>
<dbReference type="Pfam" id="PF00885">
    <property type="entry name" value="DMRL_synthase"/>
    <property type="match status" value="1"/>
</dbReference>
<gene>
    <name evidence="7 8" type="primary">ribH</name>
    <name evidence="8" type="ORF">WJT86_06100</name>
</gene>
<dbReference type="GO" id="GO:0000906">
    <property type="term" value="F:6,7-dimethyl-8-ribityllumazine synthase activity"/>
    <property type="evidence" value="ECO:0007669"/>
    <property type="project" value="UniProtKB-EC"/>
</dbReference>
<organism evidence="8 9">
    <name type="scientific">Hohaiivirga grylli</name>
    <dbReference type="NCBI Taxonomy" id="3133970"/>
    <lineage>
        <taxon>Bacteria</taxon>
        <taxon>Pseudomonadati</taxon>
        <taxon>Pseudomonadota</taxon>
        <taxon>Alphaproteobacteria</taxon>
        <taxon>Hyphomicrobiales</taxon>
        <taxon>Methylobacteriaceae</taxon>
        <taxon>Hohaiivirga</taxon>
    </lineage>
</organism>
<dbReference type="InterPro" id="IPR002180">
    <property type="entry name" value="LS/RS"/>
</dbReference>
<evidence type="ECO:0000256" key="6">
    <source>
        <dbReference type="ARBA" id="ARBA00048785"/>
    </source>
</evidence>
<dbReference type="PANTHER" id="PTHR21058">
    <property type="entry name" value="6,7-DIMETHYL-8-RIBITYLLUMAZINE SYNTHASE DMRL SYNTHASE LUMAZINE SYNTHASE"/>
    <property type="match status" value="1"/>
</dbReference>
<feature type="binding site" evidence="7">
    <location>
        <position position="119"/>
    </location>
    <ligand>
        <name>5-amino-6-(D-ribitylamino)uracil</name>
        <dbReference type="ChEBI" id="CHEBI:15934"/>
    </ligand>
</feature>
<dbReference type="SUPFAM" id="SSF52121">
    <property type="entry name" value="Lumazine synthase"/>
    <property type="match status" value="1"/>
</dbReference>
<evidence type="ECO:0000256" key="7">
    <source>
        <dbReference type="HAMAP-Rule" id="MF_00178"/>
    </source>
</evidence>
<feature type="binding site" evidence="7">
    <location>
        <position position="26"/>
    </location>
    <ligand>
        <name>5-amino-6-(D-ribitylamino)uracil</name>
        <dbReference type="ChEBI" id="CHEBI:15934"/>
    </ligand>
</feature>
<dbReference type="HAMAP" id="MF_00178">
    <property type="entry name" value="Lumazine_synth"/>
    <property type="match status" value="1"/>
</dbReference>
<comment type="catalytic activity">
    <reaction evidence="6 7">
        <text>(2S)-2-hydroxy-3-oxobutyl phosphate + 5-amino-6-(D-ribitylamino)uracil = 6,7-dimethyl-8-(1-D-ribityl)lumazine + phosphate + 2 H2O + H(+)</text>
        <dbReference type="Rhea" id="RHEA:26152"/>
        <dbReference type="ChEBI" id="CHEBI:15377"/>
        <dbReference type="ChEBI" id="CHEBI:15378"/>
        <dbReference type="ChEBI" id="CHEBI:15934"/>
        <dbReference type="ChEBI" id="CHEBI:43474"/>
        <dbReference type="ChEBI" id="CHEBI:58201"/>
        <dbReference type="ChEBI" id="CHEBI:58830"/>
        <dbReference type="EC" id="2.5.1.78"/>
    </reaction>
</comment>
<comment type="pathway">
    <text evidence="1 7">Cofactor biosynthesis; riboflavin biosynthesis; riboflavin from 2-hydroxy-3-oxobutyl phosphate and 5-amino-6-(D-ribitylamino)uracil: step 1/2.</text>
</comment>
<accession>A0ABV0BKD3</accession>
<feature type="binding site" evidence="7">
    <location>
        <begin position="91"/>
        <end position="92"/>
    </location>
    <ligand>
        <name>(2S)-2-hydroxy-3-oxobutyl phosphate</name>
        <dbReference type="ChEBI" id="CHEBI:58830"/>
    </ligand>
</feature>
<reference evidence="8 9" key="1">
    <citation type="submission" date="2024-04" db="EMBL/GenBank/DDBJ databases">
        <title>A novel species isolated from cricket.</title>
        <authorList>
            <person name="Wang H.-C."/>
        </authorList>
    </citation>
    <scope>NUCLEOTIDE SEQUENCE [LARGE SCALE GENOMIC DNA]</scope>
    <source>
        <strain evidence="8 9">WL0021</strain>
    </source>
</reference>
<dbReference type="InterPro" id="IPR036467">
    <property type="entry name" value="LS/RS_sf"/>
</dbReference>
<sequence length="164" mass="17480">MASMNHAPVPVRIVPGARVLVVEARYYEDLSNALLDGASKALQHAQVEYNVLTVSGALEIPSMIAIALDAAEKAGKPYDAAVALGTVIRGETTHYDLVSEESCRGIMNLTVDRKFPIGNGIITVENDEQAWDRASPERQDKGGGAARAALLVLAIKRDLEKAGV</sequence>
<evidence type="ECO:0000256" key="2">
    <source>
        <dbReference type="ARBA" id="ARBA00007424"/>
    </source>
</evidence>
<keyword evidence="5 7" id="KW-0808">Transferase</keyword>
<dbReference type="Proteomes" id="UP001418637">
    <property type="component" value="Unassembled WGS sequence"/>
</dbReference>
<dbReference type="EC" id="2.5.1.78" evidence="3 7"/>
<feature type="binding site" evidence="7">
    <location>
        <position position="133"/>
    </location>
    <ligand>
        <name>(2S)-2-hydroxy-3-oxobutyl phosphate</name>
        <dbReference type="ChEBI" id="CHEBI:58830"/>
    </ligand>
</feature>
<comment type="caution">
    <text evidence="8">The sequence shown here is derived from an EMBL/GenBank/DDBJ whole genome shotgun (WGS) entry which is preliminary data.</text>
</comment>
<comment type="similarity">
    <text evidence="2 7">Belongs to the DMRL synthase family.</text>
</comment>
<proteinExistence type="inferred from homology"/>
<dbReference type="RefSeq" id="WP_346336636.1">
    <property type="nucleotide sequence ID" value="NZ_JBBYXI010000002.1"/>
</dbReference>
<feature type="active site" description="Proton donor" evidence="7">
    <location>
        <position position="94"/>
    </location>
</feature>
<evidence type="ECO:0000256" key="5">
    <source>
        <dbReference type="ARBA" id="ARBA00022679"/>
    </source>
</evidence>
<dbReference type="CDD" id="cd09209">
    <property type="entry name" value="Lumazine_synthase-I"/>
    <property type="match status" value="1"/>
</dbReference>
<comment type="function">
    <text evidence="7">Catalyzes the formation of 6,7-dimethyl-8-ribityllumazine by condensation of 5-amino-6-(D-ribitylamino)uracil with 3,4-dihydroxy-2-butanone 4-phosphate. This is the penultimate step in the biosynthesis of riboflavin.</text>
</comment>
<feature type="binding site" evidence="7">
    <location>
        <begin position="57"/>
        <end position="59"/>
    </location>
    <ligand>
        <name>5-amino-6-(D-ribitylamino)uracil</name>
        <dbReference type="ChEBI" id="CHEBI:15934"/>
    </ligand>
</feature>
<dbReference type="PANTHER" id="PTHR21058:SF0">
    <property type="entry name" value="6,7-DIMETHYL-8-RIBITYLLUMAZINE SYNTHASE"/>
    <property type="match status" value="1"/>
</dbReference>
<dbReference type="NCBIfam" id="TIGR00114">
    <property type="entry name" value="lumazine-synth"/>
    <property type="match status" value="1"/>
</dbReference>
<keyword evidence="9" id="KW-1185">Reference proteome</keyword>
<keyword evidence="4 7" id="KW-0686">Riboflavin biosynthesis</keyword>
<evidence type="ECO:0000313" key="8">
    <source>
        <dbReference type="EMBL" id="MEN3930636.1"/>
    </source>
</evidence>
<evidence type="ECO:0000256" key="3">
    <source>
        <dbReference type="ARBA" id="ARBA00012664"/>
    </source>
</evidence>
<dbReference type="Gene3D" id="3.40.50.960">
    <property type="entry name" value="Lumazine/riboflavin synthase"/>
    <property type="match status" value="1"/>
</dbReference>
<protein>
    <recommendedName>
        <fullName evidence="3 7">6,7-dimethyl-8-ribityllumazine synthase</fullName>
        <shortName evidence="7">DMRL synthase</shortName>
        <shortName evidence="7">LS</shortName>
        <shortName evidence="7">Lumazine synthase</shortName>
        <ecNumber evidence="3 7">2.5.1.78</ecNumber>
    </recommendedName>
</protein>
<feature type="binding site" evidence="7">
    <location>
        <begin position="86"/>
        <end position="88"/>
    </location>
    <ligand>
        <name>5-amino-6-(D-ribitylamino)uracil</name>
        <dbReference type="ChEBI" id="CHEBI:15934"/>
    </ligand>
</feature>
<dbReference type="EMBL" id="JBBYXI010000002">
    <property type="protein sequence ID" value="MEN3930636.1"/>
    <property type="molecule type" value="Genomic_DNA"/>
</dbReference>
<name>A0ABV0BKD3_9HYPH</name>
<evidence type="ECO:0000256" key="4">
    <source>
        <dbReference type="ARBA" id="ARBA00022619"/>
    </source>
</evidence>
<evidence type="ECO:0000313" key="9">
    <source>
        <dbReference type="Proteomes" id="UP001418637"/>
    </source>
</evidence>
<evidence type="ECO:0000256" key="1">
    <source>
        <dbReference type="ARBA" id="ARBA00004917"/>
    </source>
</evidence>